<dbReference type="PANTHER" id="PTHR30061:SF50">
    <property type="entry name" value="MALTOSE_MALTODEXTRIN-BINDING PERIPLASMIC PROTEIN"/>
    <property type="match status" value="1"/>
</dbReference>
<dbReference type="GO" id="GO:0042956">
    <property type="term" value="P:maltodextrin transmembrane transport"/>
    <property type="evidence" value="ECO:0007669"/>
    <property type="project" value="TreeGrafter"/>
</dbReference>
<keyword evidence="4 5" id="KW-0732">Signal</keyword>
<feature type="signal peptide" evidence="5">
    <location>
        <begin position="1"/>
        <end position="28"/>
    </location>
</feature>
<dbReference type="PANTHER" id="PTHR30061">
    <property type="entry name" value="MALTOSE-BINDING PERIPLASMIC PROTEIN"/>
    <property type="match status" value="1"/>
</dbReference>
<comment type="subcellular location">
    <subcellularLocation>
        <location evidence="5">Cell membrane</location>
        <topology evidence="5">Lipid-anchor</topology>
    </subcellularLocation>
</comment>
<accession>A0A074LQW7</accession>
<dbReference type="GO" id="GO:0055052">
    <property type="term" value="C:ATP-binding cassette (ABC) transporter complex, substrate-binding subunit-containing"/>
    <property type="evidence" value="ECO:0007669"/>
    <property type="project" value="TreeGrafter"/>
</dbReference>
<keyword evidence="7" id="KW-1185">Reference proteome</keyword>
<evidence type="ECO:0000313" key="6">
    <source>
        <dbReference type="EMBL" id="KEO82208.1"/>
    </source>
</evidence>
<proteinExistence type="inferred from homology"/>
<dbReference type="InterPro" id="IPR006059">
    <property type="entry name" value="SBP"/>
</dbReference>
<keyword evidence="3 5" id="KW-0762">Sugar transport</keyword>
<evidence type="ECO:0000313" key="7">
    <source>
        <dbReference type="Proteomes" id="UP000027931"/>
    </source>
</evidence>
<dbReference type="GO" id="GO:0015144">
    <property type="term" value="F:carbohydrate transmembrane transporter activity"/>
    <property type="evidence" value="ECO:0007669"/>
    <property type="project" value="InterPro"/>
</dbReference>
<dbReference type="STRING" id="1157490.EL26_16865"/>
<dbReference type="InterPro" id="IPR006060">
    <property type="entry name" value="Maltose/Cyclodextrin-bd"/>
</dbReference>
<dbReference type="PRINTS" id="PR00181">
    <property type="entry name" value="MALTOSEBP"/>
</dbReference>
<keyword evidence="5" id="KW-1003">Cell membrane</keyword>
<dbReference type="PROSITE" id="PS51257">
    <property type="entry name" value="PROKAR_LIPOPROTEIN"/>
    <property type="match status" value="1"/>
</dbReference>
<evidence type="ECO:0000256" key="4">
    <source>
        <dbReference type="ARBA" id="ARBA00022729"/>
    </source>
</evidence>
<dbReference type="Gene3D" id="3.40.190.10">
    <property type="entry name" value="Periplasmic binding protein-like II"/>
    <property type="match status" value="2"/>
</dbReference>
<organism evidence="6 7">
    <name type="scientific">Tumebacillus flagellatus</name>
    <dbReference type="NCBI Taxonomy" id="1157490"/>
    <lineage>
        <taxon>Bacteria</taxon>
        <taxon>Bacillati</taxon>
        <taxon>Bacillota</taxon>
        <taxon>Bacilli</taxon>
        <taxon>Bacillales</taxon>
        <taxon>Alicyclobacillaceae</taxon>
        <taxon>Tumebacillus</taxon>
    </lineage>
</organism>
<keyword evidence="5" id="KW-0449">Lipoprotein</keyword>
<dbReference type="AlphaFoldDB" id="A0A074LQW7"/>
<dbReference type="GO" id="GO:0015768">
    <property type="term" value="P:maltose transport"/>
    <property type="evidence" value="ECO:0007669"/>
    <property type="project" value="TreeGrafter"/>
</dbReference>
<evidence type="ECO:0000256" key="1">
    <source>
        <dbReference type="ARBA" id="ARBA00008520"/>
    </source>
</evidence>
<dbReference type="EMBL" id="JMIR01000026">
    <property type="protein sequence ID" value="KEO82208.1"/>
    <property type="molecule type" value="Genomic_DNA"/>
</dbReference>
<comment type="similarity">
    <text evidence="1 5">Belongs to the bacterial solute-binding protein 1 family.</text>
</comment>
<evidence type="ECO:0000256" key="2">
    <source>
        <dbReference type="ARBA" id="ARBA00022448"/>
    </source>
</evidence>
<evidence type="ECO:0000256" key="3">
    <source>
        <dbReference type="ARBA" id="ARBA00022597"/>
    </source>
</evidence>
<protein>
    <recommendedName>
        <fullName evidence="5">Maltodextrin-binding protein</fullName>
    </recommendedName>
</protein>
<feature type="chain" id="PRO_5039745463" description="Maltodextrin-binding protein" evidence="5">
    <location>
        <begin position="29"/>
        <end position="417"/>
    </location>
</feature>
<evidence type="ECO:0000256" key="5">
    <source>
        <dbReference type="RuleBase" id="RU365005"/>
    </source>
</evidence>
<dbReference type="RefSeq" id="WP_038091084.1">
    <property type="nucleotide sequence ID" value="NZ_JMIR01000026.1"/>
</dbReference>
<dbReference type="Pfam" id="PF13416">
    <property type="entry name" value="SBP_bac_8"/>
    <property type="match status" value="1"/>
</dbReference>
<comment type="caution">
    <text evidence="6">The sequence shown here is derived from an EMBL/GenBank/DDBJ whole genome shotgun (WGS) entry which is preliminary data.</text>
</comment>
<dbReference type="CDD" id="cd13586">
    <property type="entry name" value="PBP2_Maltose_binding_like"/>
    <property type="match status" value="1"/>
</dbReference>
<dbReference type="Proteomes" id="UP000027931">
    <property type="component" value="Unassembled WGS sequence"/>
</dbReference>
<keyword evidence="2 5" id="KW-0813">Transport</keyword>
<name>A0A074LQW7_9BACL</name>
<dbReference type="SUPFAM" id="SSF53850">
    <property type="entry name" value="Periplasmic binding protein-like II"/>
    <property type="match status" value="1"/>
</dbReference>
<keyword evidence="5" id="KW-0472">Membrane</keyword>
<reference evidence="6 7" key="1">
    <citation type="journal article" date="2013" name="Int. J. Syst. Evol. Microbiol.">
        <title>Tumebacillus flagellatus sp. nov., an alpha-amylase/pullulanase-producing bacterium isolated from cassava wastewater.</title>
        <authorList>
            <person name="Wang Q."/>
            <person name="Xie N."/>
            <person name="Qin Y."/>
            <person name="Shen N."/>
            <person name="Zhu J."/>
            <person name="Mi H."/>
            <person name="Huang R."/>
        </authorList>
    </citation>
    <scope>NUCLEOTIDE SEQUENCE [LARGE SCALE GENOMIC DNA]</scope>
    <source>
        <strain evidence="6 7">GST4</strain>
    </source>
</reference>
<dbReference type="eggNOG" id="COG2182">
    <property type="taxonomic scope" value="Bacteria"/>
</dbReference>
<dbReference type="GO" id="GO:1901982">
    <property type="term" value="F:maltose binding"/>
    <property type="evidence" value="ECO:0007669"/>
    <property type="project" value="TreeGrafter"/>
</dbReference>
<gene>
    <name evidence="6" type="ORF">EL26_16865</name>
</gene>
<dbReference type="OrthoDB" id="9795467at2"/>
<sequence length="417" mass="44697">MNTSWKKAVSVLATAGVMASLLVGCASSGDDKKADQGTQTGQTTGGKVKLTVWSYWKESEFEALKSVAQEWAQKTGNEVTLQIDNDKEFQNYATAARSGKGPDILFGLPHDNLGSFAKAGLLAELPSGEVNESDYAPVAFQGTTVGGKKVAMPISMETYGLYYNTDKVKTPPTTWADFVASAQQNGFMYDINNFYFSYPFIQGNGGYVFKNNNGTLDVNDIGLGNEGAKKGYQLLSDMVNKYKFMPADVNGDIAKGKFTSKATAYYISGPWDVEAVKKAGVNFAVAPLPALEGGTVPKTFVGIQTGIVSTKSEHQKEAWDLLKYISENGSKKFLDAGARIPVVKKQLEDPSFKNNTTAVAFANIASNGEPMPNIPEMASVWTPEGNNLKLVTSGKSAADKAAADILSQIKEGIATQQ</sequence>